<protein>
    <submittedName>
        <fullName evidence="1">FPC/CPF motif-containing protein YcgG</fullName>
    </submittedName>
</protein>
<dbReference type="PANTHER" id="PTHR40045:SF1">
    <property type="entry name" value="YQCI_YCGG FAMILY PROTEIN"/>
    <property type="match status" value="1"/>
</dbReference>
<evidence type="ECO:0000313" key="1">
    <source>
        <dbReference type="EMBL" id="MBP1999882.1"/>
    </source>
</evidence>
<dbReference type="RefSeq" id="WP_209859507.1">
    <property type="nucleotide sequence ID" value="NZ_JAGGLD010000001.1"/>
</dbReference>
<organism evidence="1 2">
    <name type="scientific">Paenibacillus shirakamiensis</name>
    <dbReference type="NCBI Taxonomy" id="1265935"/>
    <lineage>
        <taxon>Bacteria</taxon>
        <taxon>Bacillati</taxon>
        <taxon>Bacillota</taxon>
        <taxon>Bacilli</taxon>
        <taxon>Bacillales</taxon>
        <taxon>Paenibacillaceae</taxon>
        <taxon>Paenibacillus</taxon>
    </lineage>
</organism>
<evidence type="ECO:0000313" key="2">
    <source>
        <dbReference type="Proteomes" id="UP001519288"/>
    </source>
</evidence>
<comment type="caution">
    <text evidence="1">The sequence shown here is derived from an EMBL/GenBank/DDBJ whole genome shotgun (WGS) entry which is preliminary data.</text>
</comment>
<sequence>MTILRTKSWLDEHIGELPAWQQKAFEQFTQMIDNPEGTYPCVPGRQGFVNDNLRFGFVVDPRTDCAATQTGELLKAYGDCSRQTGKFASLVLFYETPSELLDGHDVEDYEDLFWSLLRRVSSTDEVPWPEEISTDPEDHTWEYCHSGQPYFAFCATPAHEHRKSRSFSTFLVAFQPRWVFEEINDSTASGRNMKKLIRKKLEAYDGIPAHPSLKWYGQPDNHEWKQYFLRDDESGPSKCPYTRMKNKMKALGQIFQ</sequence>
<dbReference type="PANTHER" id="PTHR40045">
    <property type="entry name" value="YCGG FAMILY PROTEIN"/>
    <property type="match status" value="1"/>
</dbReference>
<dbReference type="Pfam" id="PF08892">
    <property type="entry name" value="YqcI_YcgG"/>
    <property type="match status" value="1"/>
</dbReference>
<accession>A0ABS4JDU8</accession>
<name>A0ABS4JDU8_9BACL</name>
<dbReference type="InterPro" id="IPR014988">
    <property type="entry name" value="Uncharacterised_YqcI/YcgG"/>
</dbReference>
<keyword evidence="2" id="KW-1185">Reference proteome</keyword>
<reference evidence="1 2" key="1">
    <citation type="submission" date="2021-03" db="EMBL/GenBank/DDBJ databases">
        <title>Genomic Encyclopedia of Type Strains, Phase IV (KMG-IV): sequencing the most valuable type-strain genomes for metagenomic binning, comparative biology and taxonomic classification.</title>
        <authorList>
            <person name="Goeker M."/>
        </authorList>
    </citation>
    <scope>NUCLEOTIDE SEQUENCE [LARGE SCALE GENOMIC DNA]</scope>
    <source>
        <strain evidence="1 2">DSM 26806</strain>
    </source>
</reference>
<dbReference type="EMBL" id="JAGGLD010000001">
    <property type="protein sequence ID" value="MBP1999882.1"/>
    <property type="molecule type" value="Genomic_DNA"/>
</dbReference>
<proteinExistence type="predicted"/>
<gene>
    <name evidence="1" type="ORF">J2Z69_000901</name>
</gene>
<dbReference type="Proteomes" id="UP001519288">
    <property type="component" value="Unassembled WGS sequence"/>
</dbReference>